<sequence>MDVREGAQATLGPTHGCSPALKKEIINFLSSSKNSKQWNLVEVNGHSKISPGKSRSKRSPGSSGKKRDSSEESK</sequence>
<feature type="compositionally biased region" description="Basic and acidic residues" evidence="1">
    <location>
        <begin position="65"/>
        <end position="74"/>
    </location>
</feature>
<evidence type="ECO:0000256" key="1">
    <source>
        <dbReference type="SAM" id="MobiDB-lite"/>
    </source>
</evidence>
<gene>
    <name evidence="2" type="ORF">CEXT_18771</name>
</gene>
<dbReference type="EMBL" id="BPLR01009719">
    <property type="protein sequence ID" value="GIY34067.1"/>
    <property type="molecule type" value="Genomic_DNA"/>
</dbReference>
<organism evidence="2 3">
    <name type="scientific">Caerostris extrusa</name>
    <name type="common">Bark spider</name>
    <name type="synonym">Caerostris bankana</name>
    <dbReference type="NCBI Taxonomy" id="172846"/>
    <lineage>
        <taxon>Eukaryota</taxon>
        <taxon>Metazoa</taxon>
        <taxon>Ecdysozoa</taxon>
        <taxon>Arthropoda</taxon>
        <taxon>Chelicerata</taxon>
        <taxon>Arachnida</taxon>
        <taxon>Araneae</taxon>
        <taxon>Araneomorphae</taxon>
        <taxon>Entelegynae</taxon>
        <taxon>Araneoidea</taxon>
        <taxon>Araneidae</taxon>
        <taxon>Caerostris</taxon>
    </lineage>
</organism>
<reference evidence="2 3" key="1">
    <citation type="submission" date="2021-06" db="EMBL/GenBank/DDBJ databases">
        <title>Caerostris extrusa draft genome.</title>
        <authorList>
            <person name="Kono N."/>
            <person name="Arakawa K."/>
        </authorList>
    </citation>
    <scope>NUCLEOTIDE SEQUENCE [LARGE SCALE GENOMIC DNA]</scope>
</reference>
<keyword evidence="3" id="KW-1185">Reference proteome</keyword>
<evidence type="ECO:0000313" key="2">
    <source>
        <dbReference type="EMBL" id="GIY34067.1"/>
    </source>
</evidence>
<feature type="compositionally biased region" description="Low complexity" evidence="1">
    <location>
        <begin position="47"/>
        <end position="63"/>
    </location>
</feature>
<evidence type="ECO:0000313" key="3">
    <source>
        <dbReference type="Proteomes" id="UP001054945"/>
    </source>
</evidence>
<accession>A0AAV4SNV9</accession>
<comment type="caution">
    <text evidence="2">The sequence shown here is derived from an EMBL/GenBank/DDBJ whole genome shotgun (WGS) entry which is preliminary data.</text>
</comment>
<dbReference type="AlphaFoldDB" id="A0AAV4SNV9"/>
<protein>
    <submittedName>
        <fullName evidence="2">Uncharacterized protein</fullName>
    </submittedName>
</protein>
<feature type="region of interest" description="Disordered" evidence="1">
    <location>
        <begin position="42"/>
        <end position="74"/>
    </location>
</feature>
<name>A0AAV4SNV9_CAEEX</name>
<proteinExistence type="predicted"/>
<dbReference type="Proteomes" id="UP001054945">
    <property type="component" value="Unassembled WGS sequence"/>
</dbReference>